<dbReference type="SMART" id="SM00342">
    <property type="entry name" value="HTH_ARAC"/>
    <property type="match status" value="1"/>
</dbReference>
<dbReference type="AlphaFoldDB" id="F9PAV6"/>
<dbReference type="PANTHER" id="PTHR43280:SF28">
    <property type="entry name" value="HTH-TYPE TRANSCRIPTIONAL ACTIVATOR RHAS"/>
    <property type="match status" value="1"/>
</dbReference>
<evidence type="ECO:0000256" key="1">
    <source>
        <dbReference type="ARBA" id="ARBA00023015"/>
    </source>
</evidence>
<dbReference type="Gene3D" id="1.10.10.60">
    <property type="entry name" value="Homeodomain-like"/>
    <property type="match status" value="2"/>
</dbReference>
<name>F9PAV6_STRCV</name>
<evidence type="ECO:0000259" key="4">
    <source>
        <dbReference type="PROSITE" id="PS01124"/>
    </source>
</evidence>
<dbReference type="Proteomes" id="UP000003287">
    <property type="component" value="Unassembled WGS sequence"/>
</dbReference>
<protein>
    <submittedName>
        <fullName evidence="5">Transcriptional regulator, AraC family</fullName>
    </submittedName>
</protein>
<dbReference type="PROSITE" id="PS00041">
    <property type="entry name" value="HTH_ARAC_FAMILY_1"/>
    <property type="match status" value="1"/>
</dbReference>
<dbReference type="EMBL" id="AFUP01000010">
    <property type="protein sequence ID" value="EGV06463.1"/>
    <property type="molecule type" value="Genomic_DNA"/>
</dbReference>
<dbReference type="InterPro" id="IPR009057">
    <property type="entry name" value="Homeodomain-like_sf"/>
</dbReference>
<dbReference type="InterPro" id="IPR020449">
    <property type="entry name" value="Tscrpt_reg_AraC-type_HTH"/>
</dbReference>
<dbReference type="SUPFAM" id="SSF51215">
    <property type="entry name" value="Regulatory protein AraC"/>
    <property type="match status" value="1"/>
</dbReference>
<feature type="domain" description="HTH araC/xylS-type" evidence="4">
    <location>
        <begin position="191"/>
        <end position="289"/>
    </location>
</feature>
<dbReference type="PRINTS" id="PR00032">
    <property type="entry name" value="HTHARAC"/>
</dbReference>
<gene>
    <name evidence="5" type="ORF">HMPREF1042_0146</name>
</gene>
<organism evidence="5 6">
    <name type="scientific">Streptococcus constellatus subsp. pharyngis SK1060 = CCUG 46377</name>
    <dbReference type="NCBI Taxonomy" id="1035184"/>
    <lineage>
        <taxon>Bacteria</taxon>
        <taxon>Bacillati</taxon>
        <taxon>Bacillota</taxon>
        <taxon>Bacilli</taxon>
        <taxon>Lactobacillales</taxon>
        <taxon>Streptococcaceae</taxon>
        <taxon>Streptococcus</taxon>
        <taxon>Streptococcus anginosus group</taxon>
    </lineage>
</organism>
<dbReference type="GO" id="GO:0043565">
    <property type="term" value="F:sequence-specific DNA binding"/>
    <property type="evidence" value="ECO:0007669"/>
    <property type="project" value="InterPro"/>
</dbReference>
<dbReference type="InterPro" id="IPR014710">
    <property type="entry name" value="RmlC-like_jellyroll"/>
</dbReference>
<dbReference type="Pfam" id="PF02311">
    <property type="entry name" value="AraC_binding"/>
    <property type="match status" value="1"/>
</dbReference>
<dbReference type="Gene3D" id="2.60.120.10">
    <property type="entry name" value="Jelly Rolls"/>
    <property type="match status" value="1"/>
</dbReference>
<dbReference type="InterPro" id="IPR018060">
    <property type="entry name" value="HTH_AraC"/>
</dbReference>
<sequence length="309" mass="36611">MDLGTLHKNIVYKNQGTPYSLTRTITKNGQPDILFHWHTDVELIYVHEGTAQFHIDYDYFNSEAGDIILIRPNALHSIHPIENRRHYMDALNFHLDLMGYSTMDQASIDYLQPLYNGQLDFVHVIKPNQPAYTDIRQCLLDAMKIGYYRTKYFEFQLKAQLNQLFYLLFENGYVISKEQTLEGYRKEEKIRTIIDYISAHYQEEITIDQLAKICGYSDTHFMNFFKKHLGVSCIEYVIQFRLRKAAELLQHSTLPILEIATQSGFNNLSNFNRQFKKYYQLTPSQYRKNNKEGFHERYYLVISTAFHFS</sequence>
<keyword evidence="3" id="KW-0804">Transcription</keyword>
<keyword evidence="2" id="KW-0238">DNA-binding</keyword>
<dbReference type="SUPFAM" id="SSF46689">
    <property type="entry name" value="Homeodomain-like"/>
    <property type="match status" value="2"/>
</dbReference>
<dbReference type="GO" id="GO:0003700">
    <property type="term" value="F:DNA-binding transcription factor activity"/>
    <property type="evidence" value="ECO:0007669"/>
    <property type="project" value="InterPro"/>
</dbReference>
<dbReference type="InterPro" id="IPR037923">
    <property type="entry name" value="HTH-like"/>
</dbReference>
<dbReference type="PROSITE" id="PS01124">
    <property type="entry name" value="HTH_ARAC_FAMILY_2"/>
    <property type="match status" value="1"/>
</dbReference>
<evidence type="ECO:0000256" key="2">
    <source>
        <dbReference type="ARBA" id="ARBA00023125"/>
    </source>
</evidence>
<keyword evidence="1" id="KW-0805">Transcription regulation</keyword>
<dbReference type="Pfam" id="PF12833">
    <property type="entry name" value="HTH_18"/>
    <property type="match status" value="1"/>
</dbReference>
<evidence type="ECO:0000313" key="6">
    <source>
        <dbReference type="Proteomes" id="UP000003287"/>
    </source>
</evidence>
<accession>F9PAV6</accession>
<reference evidence="5 6" key="1">
    <citation type="submission" date="2011-06" db="EMBL/GenBank/DDBJ databases">
        <authorList>
            <person name="Harkins D.M."/>
            <person name="Madupu R."/>
            <person name="Durkin A.S."/>
            <person name="Torralba M."/>
            <person name="Methe B."/>
            <person name="Sutton G.G."/>
            <person name="Nelson K.E."/>
        </authorList>
    </citation>
    <scope>NUCLEOTIDE SEQUENCE [LARGE SCALE GENOMIC DNA]</scope>
    <source>
        <strain evidence="5 6">SK1060</strain>
    </source>
</reference>
<dbReference type="InterPro" id="IPR018062">
    <property type="entry name" value="HTH_AraC-typ_CS"/>
</dbReference>
<dbReference type="eggNOG" id="COG2207">
    <property type="taxonomic scope" value="Bacteria"/>
</dbReference>
<dbReference type="InterPro" id="IPR003313">
    <property type="entry name" value="AraC-bd"/>
</dbReference>
<evidence type="ECO:0000256" key="3">
    <source>
        <dbReference type="ARBA" id="ARBA00023163"/>
    </source>
</evidence>
<proteinExistence type="predicted"/>
<dbReference type="PANTHER" id="PTHR43280">
    <property type="entry name" value="ARAC-FAMILY TRANSCRIPTIONAL REGULATOR"/>
    <property type="match status" value="1"/>
</dbReference>
<evidence type="ECO:0000313" key="5">
    <source>
        <dbReference type="EMBL" id="EGV06463.1"/>
    </source>
</evidence>
<dbReference type="CDD" id="cd02208">
    <property type="entry name" value="cupin_RmlC-like"/>
    <property type="match status" value="1"/>
</dbReference>